<gene>
    <name evidence="5" type="ORF">QWY31_12300</name>
</gene>
<evidence type="ECO:0000313" key="6">
    <source>
        <dbReference type="Proteomes" id="UP001168552"/>
    </source>
</evidence>
<evidence type="ECO:0000256" key="1">
    <source>
        <dbReference type="ARBA" id="ARBA00022737"/>
    </source>
</evidence>
<evidence type="ECO:0000256" key="2">
    <source>
        <dbReference type="ARBA" id="ARBA00023043"/>
    </source>
</evidence>
<keyword evidence="1" id="KW-0677">Repeat</keyword>
<dbReference type="EMBL" id="JAUHJS010000006">
    <property type="protein sequence ID" value="MDN4166287.1"/>
    <property type="molecule type" value="Genomic_DNA"/>
</dbReference>
<dbReference type="InterPro" id="IPR036770">
    <property type="entry name" value="Ankyrin_rpt-contain_sf"/>
</dbReference>
<dbReference type="InterPro" id="IPR002110">
    <property type="entry name" value="Ankyrin_rpt"/>
</dbReference>
<dbReference type="Proteomes" id="UP001168552">
    <property type="component" value="Unassembled WGS sequence"/>
</dbReference>
<dbReference type="PROSITE" id="PS50088">
    <property type="entry name" value="ANK_REPEAT"/>
    <property type="match status" value="3"/>
</dbReference>
<feature type="repeat" description="ANK" evidence="3">
    <location>
        <begin position="128"/>
        <end position="160"/>
    </location>
</feature>
<comment type="caution">
    <text evidence="5">The sequence shown here is derived from an EMBL/GenBank/DDBJ whole genome shotgun (WGS) entry which is preliminary data.</text>
</comment>
<accession>A0ABT8F728</accession>
<feature type="region of interest" description="Disordered" evidence="4">
    <location>
        <begin position="193"/>
        <end position="216"/>
    </location>
</feature>
<evidence type="ECO:0000256" key="4">
    <source>
        <dbReference type="SAM" id="MobiDB-lite"/>
    </source>
</evidence>
<keyword evidence="2 3" id="KW-0040">ANK repeat</keyword>
<evidence type="ECO:0000313" key="5">
    <source>
        <dbReference type="EMBL" id="MDN4166287.1"/>
    </source>
</evidence>
<sequence>MSTEGLFKWIQDGENEKAQSFLLENPKCIGESNGLGVSPLLMAAYCRNQEMVEFIASRLKKMSLYEAASIGALEIVENQLISTPELLDTFAPDGFTALGLASFFGQTAVVKYLLGLGANPSLAANNAFQVAPLHSACASSHHEIAALLIAAGAGVNAPQQQGVTPLHSAAHNGNVALVELLIKNGADISAQTTEGKTPADMAQEKGFPDLAHRLRP</sequence>
<organism evidence="5 6">
    <name type="scientific">Shiella aurantiaca</name>
    <dbReference type="NCBI Taxonomy" id="3058365"/>
    <lineage>
        <taxon>Bacteria</taxon>
        <taxon>Pseudomonadati</taxon>
        <taxon>Bacteroidota</taxon>
        <taxon>Cytophagia</taxon>
        <taxon>Cytophagales</taxon>
        <taxon>Shiellaceae</taxon>
        <taxon>Shiella</taxon>
    </lineage>
</organism>
<feature type="repeat" description="ANK" evidence="3">
    <location>
        <begin position="93"/>
        <end position="125"/>
    </location>
</feature>
<dbReference type="SUPFAM" id="SSF48403">
    <property type="entry name" value="Ankyrin repeat"/>
    <property type="match status" value="1"/>
</dbReference>
<evidence type="ECO:0000256" key="3">
    <source>
        <dbReference type="PROSITE-ProRule" id="PRU00023"/>
    </source>
</evidence>
<proteinExistence type="predicted"/>
<dbReference type="RefSeq" id="WP_320004824.1">
    <property type="nucleotide sequence ID" value="NZ_JAUHJS010000006.1"/>
</dbReference>
<name>A0ABT8F728_9BACT</name>
<dbReference type="PANTHER" id="PTHR24171:SF8">
    <property type="entry name" value="BRCA1-ASSOCIATED RING DOMAIN PROTEIN 1"/>
    <property type="match status" value="1"/>
</dbReference>
<dbReference type="PANTHER" id="PTHR24171">
    <property type="entry name" value="ANKYRIN REPEAT DOMAIN-CONTAINING PROTEIN 39-RELATED"/>
    <property type="match status" value="1"/>
</dbReference>
<feature type="compositionally biased region" description="Basic and acidic residues" evidence="4">
    <location>
        <begin position="202"/>
        <end position="216"/>
    </location>
</feature>
<dbReference type="PRINTS" id="PR01415">
    <property type="entry name" value="ANKYRIN"/>
</dbReference>
<dbReference type="PROSITE" id="PS50297">
    <property type="entry name" value="ANK_REP_REGION"/>
    <property type="match status" value="2"/>
</dbReference>
<dbReference type="SMART" id="SM00248">
    <property type="entry name" value="ANK"/>
    <property type="match status" value="4"/>
</dbReference>
<dbReference type="Pfam" id="PF00023">
    <property type="entry name" value="Ank"/>
    <property type="match status" value="1"/>
</dbReference>
<dbReference type="Pfam" id="PF12796">
    <property type="entry name" value="Ank_2"/>
    <property type="match status" value="1"/>
</dbReference>
<reference evidence="5" key="1">
    <citation type="submission" date="2023-06" db="EMBL/GenBank/DDBJ databases">
        <title>Cytophagales bacterium Strain LB-30, isolated from soil.</title>
        <authorList>
            <person name="Liu B."/>
        </authorList>
    </citation>
    <scope>NUCLEOTIDE SEQUENCE</scope>
    <source>
        <strain evidence="5">LB-30</strain>
    </source>
</reference>
<protein>
    <submittedName>
        <fullName evidence="5">Ankyrin repeat domain-containing protein</fullName>
    </submittedName>
</protein>
<keyword evidence="6" id="KW-1185">Reference proteome</keyword>
<dbReference type="Gene3D" id="1.25.40.20">
    <property type="entry name" value="Ankyrin repeat-containing domain"/>
    <property type="match status" value="1"/>
</dbReference>
<feature type="repeat" description="ANK" evidence="3">
    <location>
        <begin position="161"/>
        <end position="193"/>
    </location>
</feature>